<keyword evidence="1" id="KW-0560">Oxidoreductase</keyword>
<evidence type="ECO:0000256" key="1">
    <source>
        <dbReference type="ARBA" id="ARBA00023002"/>
    </source>
</evidence>
<sequence>MTRSNDHPKVILGTMTFGLDTTSFETSVVRVRGTQNIKPFMDVFKAHGHEEVDTARIYGNGDTELALGQLPMESLKIATKVWPTIPGAFEPDNLKQQFKESLTALKATKVDTFYLHMVDDTTPFEKTVKAVDELYREGLFNRFGLSNFAAWQVVLVHELCKQHGYILPTVYQGMYNAITRGVQSELLPCLKMLNISFYAYNPIAGGLLSGKHNFEGVAEGGRFDTKSQFGKLYRDLYWNGLFFEAIKNVEKSAKEHGLTLIESALRWLKHHSGLGPNDGIVVGASSLRHLEDNLEDLEKGPLPKQVLDAIDGAWEHVKVACPPYYWSSGSGSSITNALEK</sequence>
<dbReference type="AlphaFoldDB" id="A0A9P6G3M6"/>
<dbReference type="Proteomes" id="UP000780801">
    <property type="component" value="Unassembled WGS sequence"/>
</dbReference>
<dbReference type="SUPFAM" id="SSF51430">
    <property type="entry name" value="NAD(P)-linked oxidoreductase"/>
    <property type="match status" value="1"/>
</dbReference>
<dbReference type="Gene3D" id="3.20.20.100">
    <property type="entry name" value="NADP-dependent oxidoreductase domain"/>
    <property type="match status" value="1"/>
</dbReference>
<evidence type="ECO:0000313" key="3">
    <source>
        <dbReference type="EMBL" id="KAF9586261.1"/>
    </source>
</evidence>
<dbReference type="GO" id="GO:0016491">
    <property type="term" value="F:oxidoreductase activity"/>
    <property type="evidence" value="ECO:0007669"/>
    <property type="project" value="UniProtKB-KW"/>
</dbReference>
<accession>A0A9P6G3M6</accession>
<dbReference type="OrthoDB" id="2310150at2759"/>
<dbReference type="PANTHER" id="PTHR43364:SF4">
    <property type="entry name" value="NAD(P)-LINKED OXIDOREDUCTASE SUPERFAMILY PROTEIN"/>
    <property type="match status" value="1"/>
</dbReference>
<evidence type="ECO:0000313" key="4">
    <source>
        <dbReference type="Proteomes" id="UP000780801"/>
    </source>
</evidence>
<proteinExistence type="predicted"/>
<comment type="caution">
    <text evidence="3">The sequence shown here is derived from an EMBL/GenBank/DDBJ whole genome shotgun (WGS) entry which is preliminary data.</text>
</comment>
<name>A0A9P6G3M6_9FUNG</name>
<gene>
    <name evidence="3" type="ORF">BGW38_007795</name>
</gene>
<dbReference type="Pfam" id="PF00248">
    <property type="entry name" value="Aldo_ket_red"/>
    <property type="match status" value="1"/>
</dbReference>
<dbReference type="InterPro" id="IPR036812">
    <property type="entry name" value="NAD(P)_OxRdtase_dom_sf"/>
</dbReference>
<keyword evidence="4" id="KW-1185">Reference proteome</keyword>
<protein>
    <recommendedName>
        <fullName evidence="2">NADP-dependent oxidoreductase domain-containing protein</fullName>
    </recommendedName>
</protein>
<organism evidence="3 4">
    <name type="scientific">Lunasporangiospora selenospora</name>
    <dbReference type="NCBI Taxonomy" id="979761"/>
    <lineage>
        <taxon>Eukaryota</taxon>
        <taxon>Fungi</taxon>
        <taxon>Fungi incertae sedis</taxon>
        <taxon>Mucoromycota</taxon>
        <taxon>Mortierellomycotina</taxon>
        <taxon>Mortierellomycetes</taxon>
        <taxon>Mortierellales</taxon>
        <taxon>Mortierellaceae</taxon>
        <taxon>Lunasporangiospora</taxon>
    </lineage>
</organism>
<evidence type="ECO:0000259" key="2">
    <source>
        <dbReference type="Pfam" id="PF00248"/>
    </source>
</evidence>
<dbReference type="PANTHER" id="PTHR43364">
    <property type="entry name" value="NADH-SPECIFIC METHYLGLYOXAL REDUCTASE-RELATED"/>
    <property type="match status" value="1"/>
</dbReference>
<feature type="domain" description="NADP-dependent oxidoreductase" evidence="2">
    <location>
        <begin position="9"/>
        <end position="314"/>
    </location>
</feature>
<dbReference type="CDD" id="cd19075">
    <property type="entry name" value="AKR_AKR7A1-5"/>
    <property type="match status" value="1"/>
</dbReference>
<dbReference type="InterPro" id="IPR050523">
    <property type="entry name" value="AKR_Detox_Biosynth"/>
</dbReference>
<dbReference type="EMBL" id="JAABOA010000052">
    <property type="protein sequence ID" value="KAF9586261.1"/>
    <property type="molecule type" value="Genomic_DNA"/>
</dbReference>
<reference evidence="3" key="1">
    <citation type="journal article" date="2020" name="Fungal Divers.">
        <title>Resolving the Mortierellaceae phylogeny through synthesis of multi-gene phylogenetics and phylogenomics.</title>
        <authorList>
            <person name="Vandepol N."/>
            <person name="Liber J."/>
            <person name="Desiro A."/>
            <person name="Na H."/>
            <person name="Kennedy M."/>
            <person name="Barry K."/>
            <person name="Grigoriev I.V."/>
            <person name="Miller A.N."/>
            <person name="O'Donnell K."/>
            <person name="Stajich J.E."/>
            <person name="Bonito G."/>
        </authorList>
    </citation>
    <scope>NUCLEOTIDE SEQUENCE</scope>
    <source>
        <strain evidence="3">KOD1015</strain>
    </source>
</reference>
<dbReference type="InterPro" id="IPR023210">
    <property type="entry name" value="NADP_OxRdtase_dom"/>
</dbReference>